<dbReference type="EMBL" id="VUJU01010848">
    <property type="protein sequence ID" value="KAF0712731.1"/>
    <property type="molecule type" value="Genomic_DNA"/>
</dbReference>
<dbReference type="InterPro" id="IPR052958">
    <property type="entry name" value="IFN-induced_PKR_regulator"/>
</dbReference>
<dbReference type="PANTHER" id="PTHR46289">
    <property type="entry name" value="52 KDA REPRESSOR OF THE INHIBITOR OF THE PROTEIN KINASE-LIKE PROTEIN-RELATED"/>
    <property type="match status" value="1"/>
</dbReference>
<protein>
    <submittedName>
        <fullName evidence="2">Zinc finger MYM-type protein 1-like</fullName>
    </submittedName>
</protein>
<gene>
    <name evidence="2" type="ORF">FWK35_00035058</name>
</gene>
<dbReference type="Proteomes" id="UP000478052">
    <property type="component" value="Unassembled WGS sequence"/>
</dbReference>
<dbReference type="Pfam" id="PF05699">
    <property type="entry name" value="Dimer_Tnp_hAT"/>
    <property type="match status" value="1"/>
</dbReference>
<dbReference type="GO" id="GO:0046983">
    <property type="term" value="F:protein dimerization activity"/>
    <property type="evidence" value="ECO:0007669"/>
    <property type="project" value="InterPro"/>
</dbReference>
<dbReference type="OrthoDB" id="10063284at2759"/>
<dbReference type="PANTHER" id="PTHR46289:SF19">
    <property type="entry name" value="ZINC FINGER MYM-TYPE CONTAINING 1"/>
    <property type="match status" value="1"/>
</dbReference>
<dbReference type="AlphaFoldDB" id="A0A6G0VXA0"/>
<comment type="caution">
    <text evidence="2">The sequence shown here is derived from an EMBL/GenBank/DDBJ whole genome shotgun (WGS) entry which is preliminary data.</text>
</comment>
<evidence type="ECO:0000313" key="3">
    <source>
        <dbReference type="Proteomes" id="UP000478052"/>
    </source>
</evidence>
<feature type="domain" description="HAT C-terminal dimerisation" evidence="1">
    <location>
        <begin position="168"/>
        <end position="238"/>
    </location>
</feature>
<keyword evidence="3" id="KW-1185">Reference proteome</keyword>
<evidence type="ECO:0000313" key="2">
    <source>
        <dbReference type="EMBL" id="KAF0712731.1"/>
    </source>
</evidence>
<evidence type="ECO:0000259" key="1">
    <source>
        <dbReference type="Pfam" id="PF05699"/>
    </source>
</evidence>
<sequence length="267" mass="30841">MQAKVMDLINGSNMLKSALEFIKNYRDQFDQILVKAKAIADELGVDSEIKVVRKRIKKKNFDYEHSDDTDHRTAVEKFKHEFFYTLIDVVTTSLTDRFEILKIHVDLWNFLYDLKNAPENENELLKHCMDLHNHLKDGSDSDIDGVELCTEIVNIKQLLISCLDVSSPLNILQHIFDYELQDIFPNLWIALRLLLTLPVTVASGEQSFSKLKLIKTYLRSTMANERLVSLSVLSIENEIAAEIDFSTIIRSFAESKSRKVLIDNKFK</sequence>
<dbReference type="InterPro" id="IPR008906">
    <property type="entry name" value="HATC_C_dom"/>
</dbReference>
<reference evidence="2 3" key="1">
    <citation type="submission" date="2019-08" db="EMBL/GenBank/DDBJ databases">
        <title>Whole genome of Aphis craccivora.</title>
        <authorList>
            <person name="Voronova N.V."/>
            <person name="Shulinski R.S."/>
            <person name="Bandarenka Y.V."/>
            <person name="Zhorov D.G."/>
            <person name="Warner D."/>
        </authorList>
    </citation>
    <scope>NUCLEOTIDE SEQUENCE [LARGE SCALE GENOMIC DNA]</scope>
    <source>
        <strain evidence="2">180601</strain>
        <tissue evidence="2">Whole Body</tissue>
    </source>
</reference>
<organism evidence="2 3">
    <name type="scientific">Aphis craccivora</name>
    <name type="common">Cowpea aphid</name>
    <dbReference type="NCBI Taxonomy" id="307492"/>
    <lineage>
        <taxon>Eukaryota</taxon>
        <taxon>Metazoa</taxon>
        <taxon>Ecdysozoa</taxon>
        <taxon>Arthropoda</taxon>
        <taxon>Hexapoda</taxon>
        <taxon>Insecta</taxon>
        <taxon>Pterygota</taxon>
        <taxon>Neoptera</taxon>
        <taxon>Paraneoptera</taxon>
        <taxon>Hemiptera</taxon>
        <taxon>Sternorrhyncha</taxon>
        <taxon>Aphidomorpha</taxon>
        <taxon>Aphidoidea</taxon>
        <taxon>Aphididae</taxon>
        <taxon>Aphidini</taxon>
        <taxon>Aphis</taxon>
        <taxon>Aphis</taxon>
    </lineage>
</organism>
<accession>A0A6G0VXA0</accession>
<name>A0A6G0VXA0_APHCR</name>
<proteinExistence type="predicted"/>